<keyword evidence="4" id="KW-1185">Reference proteome</keyword>
<name>A0AAV5D8P9_ELECO</name>
<evidence type="ECO:0000313" key="4">
    <source>
        <dbReference type="Proteomes" id="UP001054889"/>
    </source>
</evidence>
<dbReference type="InterPro" id="IPR008395">
    <property type="entry name" value="Agenet-like_dom"/>
</dbReference>
<dbReference type="Pfam" id="PF05641">
    <property type="entry name" value="Agenet"/>
    <property type="match status" value="2"/>
</dbReference>
<dbReference type="CDD" id="cd20406">
    <property type="entry name" value="Tudor_Agenet_AtDUF_rpt2_4"/>
    <property type="match status" value="1"/>
</dbReference>
<evidence type="ECO:0000313" key="3">
    <source>
        <dbReference type="EMBL" id="GJN06649.1"/>
    </source>
</evidence>
<reference evidence="3" key="1">
    <citation type="journal article" date="2018" name="DNA Res.">
        <title>Multiple hybrid de novo genome assembly of finger millet, an orphan allotetraploid crop.</title>
        <authorList>
            <person name="Hatakeyama M."/>
            <person name="Aluri S."/>
            <person name="Balachadran M.T."/>
            <person name="Sivarajan S.R."/>
            <person name="Patrignani A."/>
            <person name="Gruter S."/>
            <person name="Poveda L."/>
            <person name="Shimizu-Inatsugi R."/>
            <person name="Baeten J."/>
            <person name="Francoijs K.J."/>
            <person name="Nataraja K.N."/>
            <person name="Reddy Y.A.N."/>
            <person name="Phadnis S."/>
            <person name="Ravikumar R.L."/>
            <person name="Schlapbach R."/>
            <person name="Sreeman S.M."/>
            <person name="Shimizu K.K."/>
        </authorList>
    </citation>
    <scope>NUCLEOTIDE SEQUENCE</scope>
</reference>
<evidence type="ECO:0000256" key="1">
    <source>
        <dbReference type="SAM" id="MobiDB-lite"/>
    </source>
</evidence>
<protein>
    <recommendedName>
        <fullName evidence="2">Agenet domain-containing protein</fullName>
    </recommendedName>
</protein>
<reference evidence="3" key="2">
    <citation type="submission" date="2021-12" db="EMBL/GenBank/DDBJ databases">
        <title>Resequencing data analysis of finger millet.</title>
        <authorList>
            <person name="Hatakeyama M."/>
            <person name="Aluri S."/>
            <person name="Balachadran M.T."/>
            <person name="Sivarajan S.R."/>
            <person name="Poveda L."/>
            <person name="Shimizu-Inatsugi R."/>
            <person name="Schlapbach R."/>
            <person name="Sreeman S.M."/>
            <person name="Shimizu K.K."/>
        </authorList>
    </citation>
    <scope>NUCLEOTIDE SEQUENCE</scope>
</reference>
<dbReference type="InterPro" id="IPR014002">
    <property type="entry name" value="Agenet_dom_plant"/>
</dbReference>
<dbReference type="EMBL" id="BQKI01000013">
    <property type="protein sequence ID" value="GJN06649.1"/>
    <property type="molecule type" value="Genomic_DNA"/>
</dbReference>
<feature type="domain" description="Agenet" evidence="2">
    <location>
        <begin position="182"/>
        <end position="248"/>
    </location>
</feature>
<proteinExistence type="predicted"/>
<organism evidence="3 4">
    <name type="scientific">Eleusine coracana subsp. coracana</name>
    <dbReference type="NCBI Taxonomy" id="191504"/>
    <lineage>
        <taxon>Eukaryota</taxon>
        <taxon>Viridiplantae</taxon>
        <taxon>Streptophyta</taxon>
        <taxon>Embryophyta</taxon>
        <taxon>Tracheophyta</taxon>
        <taxon>Spermatophyta</taxon>
        <taxon>Magnoliopsida</taxon>
        <taxon>Liliopsida</taxon>
        <taxon>Poales</taxon>
        <taxon>Poaceae</taxon>
        <taxon>PACMAD clade</taxon>
        <taxon>Chloridoideae</taxon>
        <taxon>Cynodonteae</taxon>
        <taxon>Eleusininae</taxon>
        <taxon>Eleusine</taxon>
    </lineage>
</organism>
<dbReference type="Proteomes" id="UP001054889">
    <property type="component" value="Unassembled WGS sequence"/>
</dbReference>
<evidence type="ECO:0000259" key="2">
    <source>
        <dbReference type="SMART" id="SM00743"/>
    </source>
</evidence>
<dbReference type="SMART" id="SM00743">
    <property type="entry name" value="Agenet"/>
    <property type="match status" value="3"/>
</dbReference>
<sequence>MGRPRGRKRARAQADDAAGDEQAEPAAALFPVGAAVEVRSDDQGFAGSFYEATVEAHLPDARGYLVAYATLTRREDGTSPHREHVAAAHVRPRPPRQDLEFAVHEAVEAFHHDGWWAGVVVRRVQPPAEADGGGEGPRPRAYMVCFPTTREVLEFHEARLRPRLVFLGDRWVPAAHAENRSPMFRVGSQVEVSRSPKTFGQHWSPATVLKVIDATSFLVQYEHIREDGELVTEIMDAQYIRPGRDNNRMDSKYRFPPSSFVEVFYEGSWWPGVYS</sequence>
<feature type="region of interest" description="Disordered" evidence="1">
    <location>
        <begin position="1"/>
        <end position="25"/>
    </location>
</feature>
<dbReference type="AlphaFoldDB" id="A0AAV5D8P9"/>
<feature type="domain" description="Agenet" evidence="2">
    <location>
        <begin position="99"/>
        <end position="168"/>
    </location>
</feature>
<dbReference type="PANTHER" id="PTHR31917">
    <property type="entry name" value="AGENET DOMAIN-CONTAINING PROTEIN-RELATED"/>
    <property type="match status" value="1"/>
</dbReference>
<feature type="domain" description="Agenet" evidence="2">
    <location>
        <begin position="28"/>
        <end position="98"/>
    </location>
</feature>
<feature type="compositionally biased region" description="Basic residues" evidence="1">
    <location>
        <begin position="1"/>
        <end position="11"/>
    </location>
</feature>
<dbReference type="CDD" id="cd20405">
    <property type="entry name" value="Tudor_Agenet_AtDUF_rpt1_3"/>
    <property type="match status" value="1"/>
</dbReference>
<accession>A0AAV5D8P9</accession>
<gene>
    <name evidence="3" type="primary">ga24401</name>
    <name evidence="3" type="ORF">PR202_ga24401</name>
</gene>
<dbReference type="PANTHER" id="PTHR31917:SF147">
    <property type="entry name" value="AGENET DOMAIN-CONTAINING PROTEIN"/>
    <property type="match status" value="1"/>
</dbReference>
<comment type="caution">
    <text evidence="3">The sequence shown here is derived from an EMBL/GenBank/DDBJ whole genome shotgun (WGS) entry which is preliminary data.</text>
</comment>